<keyword evidence="2" id="KW-1185">Reference proteome</keyword>
<proteinExistence type="predicted"/>
<name>A0ACC1HKA2_9FUNG</name>
<evidence type="ECO:0000313" key="1">
    <source>
        <dbReference type="EMBL" id="KAJ1676761.1"/>
    </source>
</evidence>
<feature type="non-terminal residue" evidence="1">
    <location>
        <position position="80"/>
    </location>
</feature>
<evidence type="ECO:0000313" key="2">
    <source>
        <dbReference type="Proteomes" id="UP001145114"/>
    </source>
</evidence>
<dbReference type="EMBL" id="JAMZIH010003538">
    <property type="protein sequence ID" value="KAJ1676761.1"/>
    <property type="molecule type" value="Genomic_DNA"/>
</dbReference>
<feature type="non-terminal residue" evidence="1">
    <location>
        <position position="1"/>
    </location>
</feature>
<gene>
    <name evidence="1" type="ORF">EV182_007552</name>
</gene>
<sequence length="80" mass="9129">HVFPKIVRAHLAEAQASHVQTSDGPCRHQGEERQRHGQFVGHEACLRHRNVRQDCGGRGPNSRGMQLRHTDGLVQEEFQR</sequence>
<comment type="caution">
    <text evidence="1">The sequence shown here is derived from an EMBL/GenBank/DDBJ whole genome shotgun (WGS) entry which is preliminary data.</text>
</comment>
<protein>
    <submittedName>
        <fullName evidence="1">Uncharacterized protein</fullName>
    </submittedName>
</protein>
<accession>A0ACC1HKA2</accession>
<reference evidence="1" key="1">
    <citation type="submission" date="2022-06" db="EMBL/GenBank/DDBJ databases">
        <title>Phylogenomic reconstructions and comparative analyses of Kickxellomycotina fungi.</title>
        <authorList>
            <person name="Reynolds N.K."/>
            <person name="Stajich J.E."/>
            <person name="Barry K."/>
            <person name="Grigoriev I.V."/>
            <person name="Crous P."/>
            <person name="Smith M.E."/>
        </authorList>
    </citation>
    <scope>NUCLEOTIDE SEQUENCE</scope>
    <source>
        <strain evidence="1">RSA 2271</strain>
    </source>
</reference>
<dbReference type="Proteomes" id="UP001145114">
    <property type="component" value="Unassembled WGS sequence"/>
</dbReference>
<organism evidence="1 2">
    <name type="scientific">Spiromyces aspiralis</name>
    <dbReference type="NCBI Taxonomy" id="68401"/>
    <lineage>
        <taxon>Eukaryota</taxon>
        <taxon>Fungi</taxon>
        <taxon>Fungi incertae sedis</taxon>
        <taxon>Zoopagomycota</taxon>
        <taxon>Kickxellomycotina</taxon>
        <taxon>Kickxellomycetes</taxon>
        <taxon>Kickxellales</taxon>
        <taxon>Kickxellaceae</taxon>
        <taxon>Spiromyces</taxon>
    </lineage>
</organism>